<proteinExistence type="predicted"/>
<dbReference type="AlphaFoldDB" id="A0A388K939"/>
<accession>A0A388K939</accession>
<gene>
    <name evidence="2" type="ORF">CBR_g64831</name>
</gene>
<keyword evidence="1" id="KW-0812">Transmembrane</keyword>
<dbReference type="Proteomes" id="UP000265515">
    <property type="component" value="Unassembled WGS sequence"/>
</dbReference>
<feature type="transmembrane region" description="Helical" evidence="1">
    <location>
        <begin position="12"/>
        <end position="32"/>
    </location>
</feature>
<dbReference type="Gramene" id="GBG66560">
    <property type="protein sequence ID" value="GBG66560"/>
    <property type="gene ID" value="CBR_g64831"/>
</dbReference>
<comment type="caution">
    <text evidence="2">The sequence shown here is derived from an EMBL/GenBank/DDBJ whole genome shotgun (WGS) entry which is preliminary data.</text>
</comment>
<name>A0A388K939_CHABU</name>
<sequence length="161" mass="17951">MLGQITIGLAIHYSSSSSSSSSFFVFFFVFIFRMDCLSKQQSNDAVRHKAALMEQPNYEANRYTEREDKARYAYRQLGNSAAKHKAMQTKRANYTTDKHIARKDRTAHKLSTRKGKACKCAERQLLSGAQGNTNTAAKLAASTPAARNGMRSMMGSVHCDL</sequence>
<keyword evidence="3" id="KW-1185">Reference proteome</keyword>
<keyword evidence="1" id="KW-0472">Membrane</keyword>
<protein>
    <submittedName>
        <fullName evidence="2">Uncharacterized protein</fullName>
    </submittedName>
</protein>
<reference evidence="2 3" key="1">
    <citation type="journal article" date="2018" name="Cell">
        <title>The Chara Genome: Secondary Complexity and Implications for Plant Terrestrialization.</title>
        <authorList>
            <person name="Nishiyama T."/>
            <person name="Sakayama H."/>
            <person name="Vries J.D."/>
            <person name="Buschmann H."/>
            <person name="Saint-Marcoux D."/>
            <person name="Ullrich K.K."/>
            <person name="Haas F.B."/>
            <person name="Vanderstraeten L."/>
            <person name="Becker D."/>
            <person name="Lang D."/>
            <person name="Vosolsobe S."/>
            <person name="Rombauts S."/>
            <person name="Wilhelmsson P.K.I."/>
            <person name="Janitza P."/>
            <person name="Kern R."/>
            <person name="Heyl A."/>
            <person name="Rumpler F."/>
            <person name="Villalobos L.I.A.C."/>
            <person name="Clay J.M."/>
            <person name="Skokan R."/>
            <person name="Toyoda A."/>
            <person name="Suzuki Y."/>
            <person name="Kagoshima H."/>
            <person name="Schijlen E."/>
            <person name="Tajeshwar N."/>
            <person name="Catarino B."/>
            <person name="Hetherington A.J."/>
            <person name="Saltykova A."/>
            <person name="Bonnot C."/>
            <person name="Breuninger H."/>
            <person name="Symeonidi A."/>
            <person name="Radhakrishnan G.V."/>
            <person name="Van Nieuwerburgh F."/>
            <person name="Deforce D."/>
            <person name="Chang C."/>
            <person name="Karol K.G."/>
            <person name="Hedrich R."/>
            <person name="Ulvskov P."/>
            <person name="Glockner G."/>
            <person name="Delwiche C.F."/>
            <person name="Petrasek J."/>
            <person name="Van de Peer Y."/>
            <person name="Friml J."/>
            <person name="Beilby M."/>
            <person name="Dolan L."/>
            <person name="Kohara Y."/>
            <person name="Sugano S."/>
            <person name="Fujiyama A."/>
            <person name="Delaux P.-M."/>
            <person name="Quint M."/>
            <person name="TheiBen G."/>
            <person name="Hagemann M."/>
            <person name="Harholt J."/>
            <person name="Dunand C."/>
            <person name="Zachgo S."/>
            <person name="Langdale J."/>
            <person name="Maumus F."/>
            <person name="Straeten D.V.D."/>
            <person name="Gould S.B."/>
            <person name="Rensing S.A."/>
        </authorList>
    </citation>
    <scope>NUCLEOTIDE SEQUENCE [LARGE SCALE GENOMIC DNA]</scope>
    <source>
        <strain evidence="2 3">S276</strain>
    </source>
</reference>
<keyword evidence="1" id="KW-1133">Transmembrane helix</keyword>
<evidence type="ECO:0000313" key="3">
    <source>
        <dbReference type="Proteomes" id="UP000265515"/>
    </source>
</evidence>
<evidence type="ECO:0000256" key="1">
    <source>
        <dbReference type="SAM" id="Phobius"/>
    </source>
</evidence>
<dbReference type="EMBL" id="BFEA01000076">
    <property type="protein sequence ID" value="GBG66560.1"/>
    <property type="molecule type" value="Genomic_DNA"/>
</dbReference>
<organism evidence="2 3">
    <name type="scientific">Chara braunii</name>
    <name type="common">Braun's stonewort</name>
    <dbReference type="NCBI Taxonomy" id="69332"/>
    <lineage>
        <taxon>Eukaryota</taxon>
        <taxon>Viridiplantae</taxon>
        <taxon>Streptophyta</taxon>
        <taxon>Charophyceae</taxon>
        <taxon>Charales</taxon>
        <taxon>Characeae</taxon>
        <taxon>Chara</taxon>
    </lineage>
</organism>
<evidence type="ECO:0000313" key="2">
    <source>
        <dbReference type="EMBL" id="GBG66560.1"/>
    </source>
</evidence>